<protein>
    <submittedName>
        <fullName evidence="1">Uncharacterized protein</fullName>
    </submittedName>
</protein>
<dbReference type="EMBL" id="JXCE01000372">
    <property type="protein sequence ID" value="KPA37688.1"/>
    <property type="molecule type" value="Genomic_DNA"/>
</dbReference>
<keyword evidence="2" id="KW-1185">Reference proteome</keyword>
<organism evidence="1 2">
    <name type="scientific">Fusarium langsethiae</name>
    <dbReference type="NCBI Taxonomy" id="179993"/>
    <lineage>
        <taxon>Eukaryota</taxon>
        <taxon>Fungi</taxon>
        <taxon>Dikarya</taxon>
        <taxon>Ascomycota</taxon>
        <taxon>Pezizomycotina</taxon>
        <taxon>Sordariomycetes</taxon>
        <taxon>Hypocreomycetidae</taxon>
        <taxon>Hypocreales</taxon>
        <taxon>Nectriaceae</taxon>
        <taxon>Fusarium</taxon>
    </lineage>
</organism>
<name>A0A0M9EQ93_FUSLA</name>
<dbReference type="AlphaFoldDB" id="A0A0M9EQ93"/>
<reference evidence="1 2" key="1">
    <citation type="submission" date="2015-04" db="EMBL/GenBank/DDBJ databases">
        <title>The draft genome sequence of Fusarium langsethiae, a T-2/HT-2 mycotoxin producer.</title>
        <authorList>
            <person name="Lysoe E."/>
            <person name="Divon H.H."/>
            <person name="Terzi V."/>
            <person name="Orru L."/>
            <person name="Lamontanara A."/>
            <person name="Kolseth A.-K."/>
            <person name="Frandsen R.J."/>
            <person name="Nielsen K."/>
            <person name="Thrane U."/>
        </authorList>
    </citation>
    <scope>NUCLEOTIDE SEQUENCE [LARGE SCALE GENOMIC DNA]</scope>
    <source>
        <strain evidence="1 2">Fl201059</strain>
    </source>
</reference>
<proteinExistence type="predicted"/>
<dbReference type="Proteomes" id="UP000037904">
    <property type="component" value="Unassembled WGS sequence"/>
</dbReference>
<evidence type="ECO:0000313" key="2">
    <source>
        <dbReference type="Proteomes" id="UP000037904"/>
    </source>
</evidence>
<accession>A0A0M9EQ93</accession>
<gene>
    <name evidence="1" type="ORF">FLAG1_09491</name>
</gene>
<sequence length="399" mass="45229">MAPRRVEWQCVHVLPQNLRHVPGHLVGPSIHPSELEVAVPSNAHIRDEHIEHQSTEATIWQLPVANEAIVQYGFKLAQDNAFKSFLTQSVEGIKRYGPDLAAYYQRRYIILRPWIEYAILINELPSATQAETFVSLVMFLALAFATPDSMMASQITPMTTEQVLSKLETRLRSEMWSAQPRIDILVTMRRILVKSGRVTQIGACGEPYERSIAGIVSEIMSEHPAEKLHDSIDVVALHENLCRCQALSGHRVDMRFIQQAAHKLGYAYWMPIPPHAGYLFTKFGESLIATQDPSQMVLDIVALMCIARLFTTGALKRLEKPEKHLIDMIGLPSIPPKDDLHIESYWLHRIAYNETHSQGLKAVDEGLEDPHQWFTEHPARMPCQEHQGDDMGQLRVQSA</sequence>
<comment type="caution">
    <text evidence="1">The sequence shown here is derived from an EMBL/GenBank/DDBJ whole genome shotgun (WGS) entry which is preliminary data.</text>
</comment>
<evidence type="ECO:0000313" key="1">
    <source>
        <dbReference type="EMBL" id="KPA37688.1"/>
    </source>
</evidence>